<protein>
    <submittedName>
        <fullName evidence="1">RecA/RadA recombinase</fullName>
    </submittedName>
</protein>
<name>A0A3B0ZNE1_9ZZZZ</name>
<dbReference type="InterPro" id="IPR004596">
    <property type="entry name" value="Cell_div_suppressor_SulA"/>
</dbReference>
<dbReference type="SUPFAM" id="SSF52540">
    <property type="entry name" value="P-loop containing nucleoside triphosphate hydrolases"/>
    <property type="match status" value="1"/>
</dbReference>
<dbReference type="InterPro" id="IPR027417">
    <property type="entry name" value="P-loop_NTPase"/>
</dbReference>
<organism evidence="1">
    <name type="scientific">hydrothermal vent metagenome</name>
    <dbReference type="NCBI Taxonomy" id="652676"/>
    <lineage>
        <taxon>unclassified sequences</taxon>
        <taxon>metagenomes</taxon>
        <taxon>ecological metagenomes</taxon>
    </lineage>
</organism>
<proteinExistence type="predicted"/>
<gene>
    <name evidence="1" type="ORF">MNBD_GAMMA12-1908</name>
</gene>
<dbReference type="AlphaFoldDB" id="A0A3B0ZNE1"/>
<dbReference type="GO" id="GO:0009432">
    <property type="term" value="P:SOS response"/>
    <property type="evidence" value="ECO:0007669"/>
    <property type="project" value="InterPro"/>
</dbReference>
<dbReference type="Pfam" id="PF03846">
    <property type="entry name" value="SulA"/>
    <property type="match status" value="1"/>
</dbReference>
<reference evidence="1" key="1">
    <citation type="submission" date="2018-06" db="EMBL/GenBank/DDBJ databases">
        <authorList>
            <person name="Zhirakovskaya E."/>
        </authorList>
    </citation>
    <scope>NUCLEOTIDE SEQUENCE</scope>
</reference>
<dbReference type="GO" id="GO:0051782">
    <property type="term" value="P:negative regulation of cell division"/>
    <property type="evidence" value="ECO:0007669"/>
    <property type="project" value="InterPro"/>
</dbReference>
<dbReference type="Gene3D" id="3.40.50.300">
    <property type="entry name" value="P-loop containing nucleotide triphosphate hydrolases"/>
    <property type="match status" value="1"/>
</dbReference>
<dbReference type="NCBIfam" id="NF033429">
    <property type="entry name" value="ImuA_translesion"/>
    <property type="match status" value="1"/>
</dbReference>
<dbReference type="InterPro" id="IPR017166">
    <property type="entry name" value="UCP037290"/>
</dbReference>
<dbReference type="PIRSF" id="PIRSF037290">
    <property type="entry name" value="UCP037290"/>
    <property type="match status" value="1"/>
</dbReference>
<accession>A0A3B0ZNE1</accession>
<evidence type="ECO:0000313" key="1">
    <source>
        <dbReference type="EMBL" id="VAW82904.1"/>
    </source>
</evidence>
<sequence>MDEIDKLLHQSRMLWRGSEVKNYREKICSLSTGYQVFDDILPENGWPCGALVDLILPWHQQQVLHGIGELSLLMPAMRCLLAQEKWLLWVAPPYIPYAPALEFGGINLDRLVLLPHTISCRDKLWAMEKALRTAACGMVVCWIDNVSMAAGRRLQLAAEQSGAIGVLMQTRMITASVSSLRLKLKPLPLGLLIEIIKVRGASRYLGVELQLYKDTI</sequence>
<dbReference type="InterPro" id="IPR047610">
    <property type="entry name" value="ImuA_translesion"/>
</dbReference>
<dbReference type="EMBL" id="UOFL01000256">
    <property type="protein sequence ID" value="VAW82904.1"/>
    <property type="molecule type" value="Genomic_DNA"/>
</dbReference>